<dbReference type="VEuPathDB" id="FungiDB:SPRG_10062"/>
<dbReference type="InterPro" id="IPR025533">
    <property type="entry name" value="DUF4419"/>
</dbReference>
<evidence type="ECO:0000313" key="2">
    <source>
        <dbReference type="Proteomes" id="UP000030745"/>
    </source>
</evidence>
<dbReference type="KEGG" id="spar:SPRG_10062"/>
<dbReference type="OrthoDB" id="9978173at2759"/>
<dbReference type="EMBL" id="KK583248">
    <property type="protein sequence ID" value="KDO23917.1"/>
    <property type="molecule type" value="Genomic_DNA"/>
</dbReference>
<sequence>MVTFAVSLKPLSACARYTTTDNPVQSLREFTGCYDILSSPPVETPIVHSKSGFVMGVVQAYNDHHNLVLRPDDIWLAIMTQFGLYVNGHAEDLRHLFVRHEGKKELNVCRAGSMRSADFGPLVDRMVHLMSEHLVDSTLRDWVLPGFSTTTQTDTMVGSIVMMATMKKYFRHSFHFGCGIPFVTLLGTVGDWEDIRARVEKLATFDTCLQAWSRLLAPILDQFVQAANGQPNVGFWRKICHWHGGSGPNYISGWLSVFCVIKEDGTWQGDERRVWLPSGRVLLNQFPIINARDIPPGYLTVDVIINDNDGRKYDAIFFAGHMSYGFLETPHPVDVKPSWTVAGAIGRLAGWRDTTNADEAAIPNGKTTIVPELRWAIALKNGQRPGNHT</sequence>
<name>A0A067CAR9_SAPPC</name>
<dbReference type="OMA" id="IVPELRW"/>
<dbReference type="Proteomes" id="UP000030745">
    <property type="component" value="Unassembled WGS sequence"/>
</dbReference>
<accession>A0A067CAR9</accession>
<protein>
    <submittedName>
        <fullName evidence="1">Uncharacterized protein</fullName>
    </submittedName>
</protein>
<reference evidence="1 2" key="1">
    <citation type="journal article" date="2013" name="PLoS Genet.">
        <title>Distinctive expansion of potential virulence genes in the genome of the oomycete fish pathogen Saprolegnia parasitica.</title>
        <authorList>
            <person name="Jiang R.H."/>
            <person name="de Bruijn I."/>
            <person name="Haas B.J."/>
            <person name="Belmonte R."/>
            <person name="Lobach L."/>
            <person name="Christie J."/>
            <person name="van den Ackerveken G."/>
            <person name="Bottin A."/>
            <person name="Bulone V."/>
            <person name="Diaz-Moreno S.M."/>
            <person name="Dumas B."/>
            <person name="Fan L."/>
            <person name="Gaulin E."/>
            <person name="Govers F."/>
            <person name="Grenville-Briggs L.J."/>
            <person name="Horner N.R."/>
            <person name="Levin J.Z."/>
            <person name="Mammella M."/>
            <person name="Meijer H.J."/>
            <person name="Morris P."/>
            <person name="Nusbaum C."/>
            <person name="Oome S."/>
            <person name="Phillips A.J."/>
            <person name="van Rooyen D."/>
            <person name="Rzeszutek E."/>
            <person name="Saraiva M."/>
            <person name="Secombes C.J."/>
            <person name="Seidl M.F."/>
            <person name="Snel B."/>
            <person name="Stassen J.H."/>
            <person name="Sykes S."/>
            <person name="Tripathy S."/>
            <person name="van den Berg H."/>
            <person name="Vega-Arreguin J.C."/>
            <person name="Wawra S."/>
            <person name="Young S.K."/>
            <person name="Zeng Q."/>
            <person name="Dieguez-Uribeondo J."/>
            <person name="Russ C."/>
            <person name="Tyler B.M."/>
            <person name="van West P."/>
        </authorList>
    </citation>
    <scope>NUCLEOTIDE SEQUENCE [LARGE SCALE GENOMIC DNA]</scope>
    <source>
        <strain evidence="1 2">CBS 223.65</strain>
    </source>
</reference>
<proteinExistence type="predicted"/>
<dbReference type="PANTHER" id="PTHR31252">
    <property type="entry name" value="DUF4419 DOMAIN-CONTAINING PROTEIN"/>
    <property type="match status" value="1"/>
</dbReference>
<dbReference type="STRING" id="695850.A0A067CAR9"/>
<dbReference type="Pfam" id="PF14388">
    <property type="entry name" value="DUF4419"/>
    <property type="match status" value="1"/>
</dbReference>
<gene>
    <name evidence="1" type="ORF">SPRG_10062</name>
</gene>
<keyword evidence="2" id="KW-1185">Reference proteome</keyword>
<dbReference type="GeneID" id="24132192"/>
<evidence type="ECO:0000313" key="1">
    <source>
        <dbReference type="EMBL" id="KDO23917.1"/>
    </source>
</evidence>
<dbReference type="PANTHER" id="PTHR31252:SF11">
    <property type="entry name" value="DUF4419 DOMAIN-CONTAINING PROTEIN"/>
    <property type="match status" value="1"/>
</dbReference>
<dbReference type="AlphaFoldDB" id="A0A067CAR9"/>
<dbReference type="RefSeq" id="XP_012205383.1">
    <property type="nucleotide sequence ID" value="XM_012349993.1"/>
</dbReference>
<organism evidence="1 2">
    <name type="scientific">Saprolegnia parasitica (strain CBS 223.65)</name>
    <dbReference type="NCBI Taxonomy" id="695850"/>
    <lineage>
        <taxon>Eukaryota</taxon>
        <taxon>Sar</taxon>
        <taxon>Stramenopiles</taxon>
        <taxon>Oomycota</taxon>
        <taxon>Saprolegniomycetes</taxon>
        <taxon>Saprolegniales</taxon>
        <taxon>Saprolegniaceae</taxon>
        <taxon>Saprolegnia</taxon>
    </lineage>
</organism>